<feature type="non-terminal residue" evidence="9">
    <location>
        <position position="253"/>
    </location>
</feature>
<name>A0A9P8U863_9PEZI</name>
<feature type="transmembrane region" description="Helical" evidence="7">
    <location>
        <begin position="140"/>
        <end position="164"/>
    </location>
</feature>
<dbReference type="AlphaFoldDB" id="A0A9P8U863"/>
<dbReference type="RefSeq" id="XP_045951398.1">
    <property type="nucleotide sequence ID" value="XM_046097115.1"/>
</dbReference>
<evidence type="ECO:0000256" key="5">
    <source>
        <dbReference type="ARBA" id="ARBA00023136"/>
    </source>
</evidence>
<sequence>SNADYGIQGKAGPLKQAIGKTDSLYKYINWEEPSRTISSYIGALAFLSGLHYFPLTQLALKASAIVFGIMSVASFVTRSFNTKTAGRLAPREYKRIPEDTLNATLKDVHDFVQYAVVQVQRIVLGEDLNKTFAAFVGSTALYWLIKVVSPFGLSVIGLTSVYLATLLTSPRGREAALDASARAGEIANTAAQSGKQIAQDGANQAAAFSSKARDTVTDVGRRSLDTAGSNIQSAKKQAKRAAGNAQGTAQSAT</sequence>
<feature type="compositionally biased region" description="Basic and acidic residues" evidence="6">
    <location>
        <begin position="211"/>
        <end position="224"/>
    </location>
</feature>
<evidence type="ECO:0000256" key="1">
    <source>
        <dbReference type="ARBA" id="ARBA00004477"/>
    </source>
</evidence>
<proteinExistence type="predicted"/>
<protein>
    <submittedName>
        <fullName evidence="9">Reticulon-domain-containing protein</fullName>
    </submittedName>
</protein>
<keyword evidence="2 7" id="KW-0812">Transmembrane</keyword>
<feature type="domain" description="Reticulon" evidence="8">
    <location>
        <begin position="28"/>
        <end position="164"/>
    </location>
</feature>
<keyword evidence="4 7" id="KW-1133">Transmembrane helix</keyword>
<evidence type="ECO:0000256" key="6">
    <source>
        <dbReference type="SAM" id="MobiDB-lite"/>
    </source>
</evidence>
<evidence type="ECO:0000256" key="2">
    <source>
        <dbReference type="ARBA" id="ARBA00022692"/>
    </source>
</evidence>
<dbReference type="Proteomes" id="UP000758603">
    <property type="component" value="Unassembled WGS sequence"/>
</dbReference>
<dbReference type="InterPro" id="IPR003388">
    <property type="entry name" value="Reticulon"/>
</dbReference>
<dbReference type="OrthoDB" id="567788at2759"/>
<feature type="transmembrane region" description="Helical" evidence="7">
    <location>
        <begin position="62"/>
        <end position="80"/>
    </location>
</feature>
<comment type="subcellular location">
    <subcellularLocation>
        <location evidence="1">Endoplasmic reticulum membrane</location>
        <topology evidence="1">Multi-pass membrane protein</topology>
    </subcellularLocation>
</comment>
<reference evidence="9" key="1">
    <citation type="journal article" date="2021" name="Nat. Commun.">
        <title>Genetic determinants of endophytism in the Arabidopsis root mycobiome.</title>
        <authorList>
            <person name="Mesny F."/>
            <person name="Miyauchi S."/>
            <person name="Thiergart T."/>
            <person name="Pickel B."/>
            <person name="Atanasova L."/>
            <person name="Karlsson M."/>
            <person name="Huettel B."/>
            <person name="Barry K.W."/>
            <person name="Haridas S."/>
            <person name="Chen C."/>
            <person name="Bauer D."/>
            <person name="Andreopoulos W."/>
            <person name="Pangilinan J."/>
            <person name="LaButti K."/>
            <person name="Riley R."/>
            <person name="Lipzen A."/>
            <person name="Clum A."/>
            <person name="Drula E."/>
            <person name="Henrissat B."/>
            <person name="Kohler A."/>
            <person name="Grigoriev I.V."/>
            <person name="Martin F.M."/>
            <person name="Hacquard S."/>
        </authorList>
    </citation>
    <scope>NUCLEOTIDE SEQUENCE</scope>
    <source>
        <strain evidence="9">MPI-SDFR-AT-0073</strain>
    </source>
</reference>
<organism evidence="9 10">
    <name type="scientific">Truncatella angustata</name>
    <dbReference type="NCBI Taxonomy" id="152316"/>
    <lineage>
        <taxon>Eukaryota</taxon>
        <taxon>Fungi</taxon>
        <taxon>Dikarya</taxon>
        <taxon>Ascomycota</taxon>
        <taxon>Pezizomycotina</taxon>
        <taxon>Sordariomycetes</taxon>
        <taxon>Xylariomycetidae</taxon>
        <taxon>Amphisphaeriales</taxon>
        <taxon>Sporocadaceae</taxon>
        <taxon>Truncatella</taxon>
    </lineage>
</organism>
<dbReference type="EMBL" id="JAGPXC010000013">
    <property type="protein sequence ID" value="KAH6643468.1"/>
    <property type="molecule type" value="Genomic_DNA"/>
</dbReference>
<evidence type="ECO:0000259" key="8">
    <source>
        <dbReference type="Pfam" id="PF02453"/>
    </source>
</evidence>
<accession>A0A9P8U863</accession>
<keyword evidence="5 7" id="KW-0472">Membrane</keyword>
<dbReference type="GeneID" id="70126007"/>
<dbReference type="Pfam" id="PF02453">
    <property type="entry name" value="Reticulon"/>
    <property type="match status" value="1"/>
</dbReference>
<keyword evidence="10" id="KW-1185">Reference proteome</keyword>
<feature type="compositionally biased region" description="Polar residues" evidence="6">
    <location>
        <begin position="226"/>
        <end position="235"/>
    </location>
</feature>
<keyword evidence="3" id="KW-0256">Endoplasmic reticulum</keyword>
<feature type="region of interest" description="Disordered" evidence="6">
    <location>
        <begin position="209"/>
        <end position="253"/>
    </location>
</feature>
<evidence type="ECO:0000256" key="4">
    <source>
        <dbReference type="ARBA" id="ARBA00022989"/>
    </source>
</evidence>
<gene>
    <name evidence="9" type="ORF">BKA67DRAFT_504198</name>
</gene>
<evidence type="ECO:0000313" key="10">
    <source>
        <dbReference type="Proteomes" id="UP000758603"/>
    </source>
</evidence>
<comment type="caution">
    <text evidence="9">The sequence shown here is derived from an EMBL/GenBank/DDBJ whole genome shotgun (WGS) entry which is preliminary data.</text>
</comment>
<dbReference type="GO" id="GO:0005789">
    <property type="term" value="C:endoplasmic reticulum membrane"/>
    <property type="evidence" value="ECO:0007669"/>
    <property type="project" value="UniProtKB-SubCell"/>
</dbReference>
<evidence type="ECO:0000313" key="9">
    <source>
        <dbReference type="EMBL" id="KAH6643468.1"/>
    </source>
</evidence>
<feature type="non-terminal residue" evidence="9">
    <location>
        <position position="1"/>
    </location>
</feature>
<evidence type="ECO:0000256" key="7">
    <source>
        <dbReference type="SAM" id="Phobius"/>
    </source>
</evidence>
<evidence type="ECO:0000256" key="3">
    <source>
        <dbReference type="ARBA" id="ARBA00022824"/>
    </source>
</evidence>